<dbReference type="PANTHER" id="PTHR10367:SF17">
    <property type="entry name" value="MRNA-CAPPING ENZYME"/>
    <property type="match status" value="1"/>
</dbReference>
<comment type="caution">
    <text evidence="3">The sequence shown here is derived from an EMBL/GenBank/DDBJ whole genome shotgun (WGS) entry which is preliminary data.</text>
</comment>
<dbReference type="InterPro" id="IPR051029">
    <property type="entry name" value="mRNA_Capping_Enz/RNA_Phosphat"/>
</dbReference>
<feature type="region of interest" description="Disordered" evidence="1">
    <location>
        <begin position="479"/>
        <end position="539"/>
    </location>
</feature>
<feature type="region of interest" description="Disordered" evidence="1">
    <location>
        <begin position="440"/>
        <end position="464"/>
    </location>
</feature>
<protein>
    <recommendedName>
        <fullName evidence="2">Tyrosine specific protein phosphatases domain-containing protein</fullName>
    </recommendedName>
</protein>
<reference evidence="3" key="1">
    <citation type="submission" date="2017-08" db="EMBL/GenBank/DDBJ databases">
        <authorList>
            <person name="Polle J.E."/>
            <person name="Barry K."/>
            <person name="Cushman J."/>
            <person name="Schmutz J."/>
            <person name="Tran D."/>
            <person name="Hathwaick L.T."/>
            <person name="Yim W.C."/>
            <person name="Jenkins J."/>
            <person name="Mckie-Krisberg Z.M."/>
            <person name="Prochnik S."/>
            <person name="Lindquist E."/>
            <person name="Dockter R.B."/>
            <person name="Adam C."/>
            <person name="Molina H."/>
            <person name="Bunkerborg J."/>
            <person name="Jin E."/>
            <person name="Buchheim M."/>
            <person name="Magnuson J."/>
        </authorList>
    </citation>
    <scope>NUCLEOTIDE SEQUENCE</scope>
    <source>
        <strain evidence="3">CCAP 19/18</strain>
    </source>
</reference>
<feature type="region of interest" description="Disordered" evidence="1">
    <location>
        <begin position="580"/>
        <end position="609"/>
    </location>
</feature>
<feature type="compositionally biased region" description="Polar residues" evidence="1">
    <location>
        <begin position="299"/>
        <end position="309"/>
    </location>
</feature>
<evidence type="ECO:0000259" key="2">
    <source>
        <dbReference type="PROSITE" id="PS50056"/>
    </source>
</evidence>
<dbReference type="Pfam" id="PF00782">
    <property type="entry name" value="DSPc"/>
    <property type="match status" value="1"/>
</dbReference>
<organism evidence="3 4">
    <name type="scientific">Dunaliella salina</name>
    <name type="common">Green alga</name>
    <name type="synonym">Protococcus salinus</name>
    <dbReference type="NCBI Taxonomy" id="3046"/>
    <lineage>
        <taxon>Eukaryota</taxon>
        <taxon>Viridiplantae</taxon>
        <taxon>Chlorophyta</taxon>
        <taxon>core chlorophytes</taxon>
        <taxon>Chlorophyceae</taxon>
        <taxon>CS clade</taxon>
        <taxon>Chlamydomonadales</taxon>
        <taxon>Dunaliellaceae</taxon>
        <taxon>Dunaliella</taxon>
    </lineage>
</organism>
<feature type="region of interest" description="Disordered" evidence="1">
    <location>
        <begin position="175"/>
        <end position="210"/>
    </location>
</feature>
<gene>
    <name evidence="3" type="ORF">DUNSADRAFT_3912</name>
</gene>
<feature type="compositionally biased region" description="Polar residues" evidence="1">
    <location>
        <begin position="192"/>
        <end position="202"/>
    </location>
</feature>
<dbReference type="PROSITE" id="PS00383">
    <property type="entry name" value="TYR_PHOSPHATASE_1"/>
    <property type="match status" value="1"/>
</dbReference>
<dbReference type="Gene3D" id="3.90.190.10">
    <property type="entry name" value="Protein tyrosine phosphatase superfamily"/>
    <property type="match status" value="1"/>
</dbReference>
<accession>A0ABQ7GT32</accession>
<dbReference type="PROSITE" id="PS50056">
    <property type="entry name" value="TYR_PHOSPHATASE_2"/>
    <property type="match status" value="1"/>
</dbReference>
<sequence>MCAPLVHAQKWGDYAAIGAPVGRFIPCKTPISREILSDRTLVPSAPKHALTVEHLLESQRLEGRRVGFIMDLSNHACLYEKDIPKDILYHQIRLVAKVVPPPDFIAQVRQAVEAFLREHHNEYIAIHCAYGFNRTGFVVCACLCELEGMSLNEALELFAKSSQLSASTTSELGYGHSHQFHAPYDNPGVHQEQASPLTTLPPSGSEGKECTALSNLHAPSTSYAGATSAESAANNRSCSINCYPDSFKAPHRSSAEQGQPQQRSSAAAPPDPSQPAFPPGKPSSHLPRPTSPRPASTTVSQQSNLQAQGRYTAPTASCRPRGKANKSAPHIKAASSHGTSTGPPSPLAQRRPCSAQHHHHHSHSGSQQGGAHTAHSPTMLRTQLSSSKGAALGGAPHATPAPLTAEIICSSQWGAHACTHPLYSAFRSCAATETTSIAATETTSVEGSEGTLPQGGGARDESQPQQLQLLHPVQQVQDLGDAWGHSPCGADSGSNHTSTAGLASRGLPTLQEGLPAQPRSPQEGGMQPLAAGDGSGQGQVLAEEVGGDMRQAPSNASSIGNWLDAYLDQQAVLSQAVTMEGVQQDQLDSSGTNKSEEGCPRHSLPRVHQ</sequence>
<feature type="compositionally biased region" description="Polar residues" evidence="1">
    <location>
        <begin position="580"/>
        <end position="593"/>
    </location>
</feature>
<evidence type="ECO:0000313" key="4">
    <source>
        <dbReference type="Proteomes" id="UP000815325"/>
    </source>
</evidence>
<name>A0ABQ7GT32_DUNSA</name>
<dbReference type="EMBL" id="MU069604">
    <property type="protein sequence ID" value="KAF5837769.1"/>
    <property type="molecule type" value="Genomic_DNA"/>
</dbReference>
<dbReference type="InterPro" id="IPR000387">
    <property type="entry name" value="Tyr_Pase_dom"/>
</dbReference>
<evidence type="ECO:0000256" key="1">
    <source>
        <dbReference type="SAM" id="MobiDB-lite"/>
    </source>
</evidence>
<feature type="compositionally biased region" description="Low complexity" evidence="1">
    <location>
        <begin position="440"/>
        <end position="451"/>
    </location>
</feature>
<keyword evidence="4" id="KW-1185">Reference proteome</keyword>
<feature type="region of interest" description="Disordered" evidence="1">
    <location>
        <begin position="249"/>
        <end position="377"/>
    </location>
</feature>
<dbReference type="InterPro" id="IPR016130">
    <property type="entry name" value="Tyr_Pase_AS"/>
</dbReference>
<evidence type="ECO:0000313" key="3">
    <source>
        <dbReference type="EMBL" id="KAF5837769.1"/>
    </source>
</evidence>
<dbReference type="PANTHER" id="PTHR10367">
    <property type="entry name" value="MRNA-CAPPING ENZYME"/>
    <property type="match status" value="1"/>
</dbReference>
<dbReference type="SUPFAM" id="SSF52799">
    <property type="entry name" value="(Phosphotyrosine protein) phosphatases II"/>
    <property type="match status" value="1"/>
</dbReference>
<feature type="compositionally biased region" description="Polar residues" evidence="1">
    <location>
        <begin position="492"/>
        <end position="501"/>
    </location>
</feature>
<feature type="compositionally biased region" description="Low complexity" evidence="1">
    <location>
        <begin position="259"/>
        <end position="268"/>
    </location>
</feature>
<proteinExistence type="predicted"/>
<dbReference type="InterPro" id="IPR029021">
    <property type="entry name" value="Prot-tyrosine_phosphatase-like"/>
</dbReference>
<dbReference type="Proteomes" id="UP000815325">
    <property type="component" value="Unassembled WGS sequence"/>
</dbReference>
<dbReference type="InterPro" id="IPR000340">
    <property type="entry name" value="Dual-sp_phosphatase_cat-dom"/>
</dbReference>
<feature type="compositionally biased region" description="Pro residues" evidence="1">
    <location>
        <begin position="269"/>
        <end position="281"/>
    </location>
</feature>
<feature type="domain" description="Tyrosine specific protein phosphatases" evidence="2">
    <location>
        <begin position="102"/>
        <end position="173"/>
    </location>
</feature>